<dbReference type="SUPFAM" id="SSF52799">
    <property type="entry name" value="(Phosphotyrosine protein) phosphatases II"/>
    <property type="match status" value="1"/>
</dbReference>
<dbReference type="InterPro" id="IPR051029">
    <property type="entry name" value="mRNA_Capping_Enz/RNA_Phosphat"/>
</dbReference>
<feature type="compositionally biased region" description="Acidic residues" evidence="1">
    <location>
        <begin position="562"/>
        <end position="572"/>
    </location>
</feature>
<evidence type="ECO:0000313" key="3">
    <source>
        <dbReference type="EMBL" id="ROT42055.1"/>
    </source>
</evidence>
<dbReference type="GO" id="GO:0004484">
    <property type="term" value="F:mRNA guanylyltransferase activity"/>
    <property type="evidence" value="ECO:0007669"/>
    <property type="project" value="TreeGrafter"/>
</dbReference>
<gene>
    <name evidence="3" type="ORF">SODALDRAFT_268589</name>
</gene>
<reference evidence="3 4" key="1">
    <citation type="journal article" date="2018" name="Mol. Ecol.">
        <title>The obligate alkalophilic soda-lake fungus Sodiomyces alkalinus has shifted to a protein diet.</title>
        <authorList>
            <person name="Grum-Grzhimaylo A.A."/>
            <person name="Falkoski D.L."/>
            <person name="van den Heuvel J."/>
            <person name="Valero-Jimenez C.A."/>
            <person name="Min B."/>
            <person name="Choi I.G."/>
            <person name="Lipzen A."/>
            <person name="Daum C.G."/>
            <person name="Aanen D.K."/>
            <person name="Tsang A."/>
            <person name="Henrissat B."/>
            <person name="Bilanenko E.N."/>
            <person name="de Vries R.P."/>
            <person name="van Kan J.A.L."/>
            <person name="Grigoriev I.V."/>
            <person name="Debets A.J.M."/>
        </authorList>
    </citation>
    <scope>NUCLEOTIDE SEQUENCE [LARGE SCALE GENOMIC DNA]</scope>
    <source>
        <strain evidence="3 4">F11</strain>
    </source>
</reference>
<dbReference type="PROSITE" id="PS00383">
    <property type="entry name" value="TYR_PHOSPHATASE_1"/>
    <property type="match status" value="1"/>
</dbReference>
<dbReference type="PANTHER" id="PTHR10367:SF25">
    <property type="entry name" value="DUAL SPECIFICITY PHOSPHATASE CATALYTIC DOMAIN PROTEIN (AFU_ORTHOLOGUE AFUA_1G03540)"/>
    <property type="match status" value="1"/>
</dbReference>
<proteinExistence type="predicted"/>
<keyword evidence="4" id="KW-1185">Reference proteome</keyword>
<evidence type="ECO:0000313" key="4">
    <source>
        <dbReference type="Proteomes" id="UP000272025"/>
    </source>
</evidence>
<evidence type="ECO:0000259" key="2">
    <source>
        <dbReference type="PROSITE" id="PS50056"/>
    </source>
</evidence>
<feature type="compositionally biased region" description="Basic and acidic residues" evidence="1">
    <location>
        <begin position="343"/>
        <end position="361"/>
    </location>
</feature>
<dbReference type="Gene3D" id="3.90.190.10">
    <property type="entry name" value="Protein tyrosine phosphatase superfamily"/>
    <property type="match status" value="1"/>
</dbReference>
<dbReference type="InterPro" id="IPR000073">
    <property type="entry name" value="AB_hydrolase_1"/>
</dbReference>
<dbReference type="OrthoDB" id="428974at2759"/>
<feature type="region of interest" description="Disordered" evidence="1">
    <location>
        <begin position="553"/>
        <end position="572"/>
    </location>
</feature>
<feature type="region of interest" description="Disordered" evidence="1">
    <location>
        <begin position="298"/>
        <end position="391"/>
    </location>
</feature>
<name>A0A3N2Q604_SODAK</name>
<dbReference type="InterPro" id="IPR000340">
    <property type="entry name" value="Dual-sp_phosphatase_cat-dom"/>
</dbReference>
<dbReference type="RefSeq" id="XP_028469861.1">
    <property type="nucleotide sequence ID" value="XM_028607614.1"/>
</dbReference>
<dbReference type="Proteomes" id="UP000272025">
    <property type="component" value="Unassembled WGS sequence"/>
</dbReference>
<sequence>MTQPASSGSPEEVAGWIDGPSWAPHDSDATDPKLLREHSEVKSYRTSRFTYPGVRVFYRRHRQAEQLPHPSLPLLVFVHGLGGSVAQFYPLLTSLVHLSSCLAIDLPGCGRSKFDPAGWEAYSFEALVELLEVIIEEYRRKDVEGTVVLIGHSLGSAFCARLASHATPERTSLSEHVVGLVGICPPGPLPEEKVTLFRRLLWTPGWLFDLWRAWDRRGGPYSASVTRFVGKGGSLQLRKMQDRFNTQSRTPVWRRVAWGTLPTFEDGIAKGGMSGEDVWAGLNVPVFLVAGEDDHVTSPNEVKRIEQSITKRSPPPAEPGDESEGIPDSAAPVNTSTTLSEHLPQRIEDIAQEDFTRDRSIANRGDSQDDPSTPQETPTSVPPQPRHPAGTFKAVVMPSPANHALLYMPATVRILSGLISDFLQNHVSGRLSLGWQLQYLSREGKWDVKNFEKWRKVAPVSAPIGRPGAPVFRAMKTLREADDVHSPAVFVKKWGEIIRTVIDISHDQPVYDPLTMEKGGVSYHKFATVSKIPPRDGEVDSFIQVVDRIRSEKQKSPSLDEGVSENEEDDAVDDEKKEVIGVHCHYGFNRTGYFLVCYLVERCGFEVQEAIDTFAAARPNGIRHSHFLDHLFVRYSGLSKGKDRA</sequence>
<dbReference type="SUPFAM" id="SSF53474">
    <property type="entry name" value="alpha/beta-Hydrolases"/>
    <property type="match status" value="1"/>
</dbReference>
<dbReference type="Pfam" id="PF00561">
    <property type="entry name" value="Abhydrolase_1"/>
    <property type="match status" value="1"/>
</dbReference>
<dbReference type="GO" id="GO:0006370">
    <property type="term" value="P:7-methylguanosine mRNA capping"/>
    <property type="evidence" value="ECO:0007669"/>
    <property type="project" value="TreeGrafter"/>
</dbReference>
<dbReference type="CDD" id="cd14502">
    <property type="entry name" value="RNA_5'-triphosphatase"/>
    <property type="match status" value="1"/>
</dbReference>
<dbReference type="FunFam" id="3.90.190.10:FF:000090">
    <property type="entry name" value="Dual specificity phosphatase catalytic domain protein"/>
    <property type="match status" value="1"/>
</dbReference>
<feature type="region of interest" description="Disordered" evidence="1">
    <location>
        <begin position="1"/>
        <end position="31"/>
    </location>
</feature>
<organism evidence="3 4">
    <name type="scientific">Sodiomyces alkalinus (strain CBS 110278 / VKM F-3762 / F11)</name>
    <name type="common">Alkaliphilic filamentous fungus</name>
    <dbReference type="NCBI Taxonomy" id="1314773"/>
    <lineage>
        <taxon>Eukaryota</taxon>
        <taxon>Fungi</taxon>
        <taxon>Dikarya</taxon>
        <taxon>Ascomycota</taxon>
        <taxon>Pezizomycotina</taxon>
        <taxon>Sordariomycetes</taxon>
        <taxon>Hypocreomycetidae</taxon>
        <taxon>Glomerellales</taxon>
        <taxon>Plectosphaerellaceae</taxon>
        <taxon>Sodiomyces</taxon>
    </lineage>
</organism>
<dbReference type="InterPro" id="IPR029058">
    <property type="entry name" value="AB_hydrolase_fold"/>
</dbReference>
<evidence type="ECO:0000256" key="1">
    <source>
        <dbReference type="SAM" id="MobiDB-lite"/>
    </source>
</evidence>
<feature type="compositionally biased region" description="Polar residues" evidence="1">
    <location>
        <begin position="370"/>
        <end position="379"/>
    </location>
</feature>
<dbReference type="PANTHER" id="PTHR10367">
    <property type="entry name" value="MRNA-CAPPING ENZYME"/>
    <property type="match status" value="1"/>
</dbReference>
<dbReference type="InterPro" id="IPR000387">
    <property type="entry name" value="Tyr_Pase_dom"/>
</dbReference>
<dbReference type="GeneID" id="39576092"/>
<dbReference type="EMBL" id="ML119051">
    <property type="protein sequence ID" value="ROT42055.1"/>
    <property type="molecule type" value="Genomic_DNA"/>
</dbReference>
<feature type="domain" description="Tyrosine specific protein phosphatases" evidence="2">
    <location>
        <begin position="540"/>
        <end position="623"/>
    </location>
</feature>
<dbReference type="PROSITE" id="PS50056">
    <property type="entry name" value="TYR_PHOSPHATASE_2"/>
    <property type="match status" value="1"/>
</dbReference>
<dbReference type="InterPro" id="IPR029021">
    <property type="entry name" value="Prot-tyrosine_phosphatase-like"/>
</dbReference>
<dbReference type="Pfam" id="PF00782">
    <property type="entry name" value="DSPc"/>
    <property type="match status" value="1"/>
</dbReference>
<dbReference type="AlphaFoldDB" id="A0A3N2Q604"/>
<dbReference type="InterPro" id="IPR016130">
    <property type="entry name" value="Tyr_Pase_AS"/>
</dbReference>
<protein>
    <submittedName>
        <fullName evidence="3">Dual specificity phosphatase</fullName>
    </submittedName>
</protein>
<dbReference type="STRING" id="1314773.A0A3N2Q604"/>
<dbReference type="Gene3D" id="3.40.50.1820">
    <property type="entry name" value="alpha/beta hydrolase"/>
    <property type="match status" value="1"/>
</dbReference>
<accession>A0A3N2Q604</accession>